<keyword evidence="4" id="KW-0732">Signal</keyword>
<dbReference type="GO" id="GO:0004034">
    <property type="term" value="F:aldose 1-epimerase activity"/>
    <property type="evidence" value="ECO:0007669"/>
    <property type="project" value="TreeGrafter"/>
</dbReference>
<evidence type="ECO:0000313" key="6">
    <source>
        <dbReference type="Proteomes" id="UP000799757"/>
    </source>
</evidence>
<evidence type="ECO:0000256" key="2">
    <source>
        <dbReference type="ARBA" id="ARBA00023235"/>
    </source>
</evidence>
<evidence type="ECO:0000256" key="3">
    <source>
        <dbReference type="ARBA" id="ARBA00023277"/>
    </source>
</evidence>
<name>A0A6A6XXD5_9PLEO</name>
<dbReference type="FunFam" id="2.70.98.10:FF:000014">
    <property type="entry name" value="Aldose 1-epimerase, putative"/>
    <property type="match status" value="1"/>
</dbReference>
<gene>
    <name evidence="5" type="ORF">K505DRAFT_263471</name>
</gene>
<dbReference type="Pfam" id="PF01263">
    <property type="entry name" value="Aldose_epim"/>
    <property type="match status" value="1"/>
</dbReference>
<dbReference type="InterPro" id="IPR047215">
    <property type="entry name" value="Galactose_mutarotase-like"/>
</dbReference>
<dbReference type="GO" id="GO:0006006">
    <property type="term" value="P:glucose metabolic process"/>
    <property type="evidence" value="ECO:0007669"/>
    <property type="project" value="TreeGrafter"/>
</dbReference>
<dbReference type="InterPro" id="IPR014718">
    <property type="entry name" value="GH-type_carb-bd"/>
</dbReference>
<dbReference type="GO" id="GO:0033499">
    <property type="term" value="P:galactose catabolic process via UDP-galactose, Leloir pathway"/>
    <property type="evidence" value="ECO:0007669"/>
    <property type="project" value="TreeGrafter"/>
</dbReference>
<feature type="chain" id="PRO_5025364233" evidence="4">
    <location>
        <begin position="20"/>
        <end position="396"/>
    </location>
</feature>
<dbReference type="PANTHER" id="PTHR10091:SF6">
    <property type="entry name" value="1-EPIMERASE, PUTATIVE (AFU_ORTHOLOGUE AFUA_3G13240)-RELATED"/>
    <property type="match status" value="1"/>
</dbReference>
<dbReference type="GO" id="GO:0030246">
    <property type="term" value="F:carbohydrate binding"/>
    <property type="evidence" value="ECO:0007669"/>
    <property type="project" value="InterPro"/>
</dbReference>
<dbReference type="CDD" id="cd09019">
    <property type="entry name" value="galactose_mutarotase_like"/>
    <property type="match status" value="1"/>
</dbReference>
<evidence type="ECO:0000313" key="5">
    <source>
        <dbReference type="EMBL" id="KAF2800675.1"/>
    </source>
</evidence>
<keyword evidence="6" id="KW-1185">Reference proteome</keyword>
<reference evidence="5" key="1">
    <citation type="journal article" date="2020" name="Stud. Mycol.">
        <title>101 Dothideomycetes genomes: a test case for predicting lifestyles and emergence of pathogens.</title>
        <authorList>
            <person name="Haridas S."/>
            <person name="Albert R."/>
            <person name="Binder M."/>
            <person name="Bloem J."/>
            <person name="Labutti K."/>
            <person name="Salamov A."/>
            <person name="Andreopoulos B."/>
            <person name="Baker S."/>
            <person name="Barry K."/>
            <person name="Bills G."/>
            <person name="Bluhm B."/>
            <person name="Cannon C."/>
            <person name="Castanera R."/>
            <person name="Culley D."/>
            <person name="Daum C."/>
            <person name="Ezra D."/>
            <person name="Gonzalez J."/>
            <person name="Henrissat B."/>
            <person name="Kuo A."/>
            <person name="Liang C."/>
            <person name="Lipzen A."/>
            <person name="Lutzoni F."/>
            <person name="Magnuson J."/>
            <person name="Mondo S."/>
            <person name="Nolan M."/>
            <person name="Ohm R."/>
            <person name="Pangilinan J."/>
            <person name="Park H.-J."/>
            <person name="Ramirez L."/>
            <person name="Alfaro M."/>
            <person name="Sun H."/>
            <person name="Tritt A."/>
            <person name="Yoshinaga Y."/>
            <person name="Zwiers L.-H."/>
            <person name="Turgeon B."/>
            <person name="Goodwin S."/>
            <person name="Spatafora J."/>
            <person name="Crous P."/>
            <person name="Grigoriev I."/>
        </authorList>
    </citation>
    <scope>NUCLEOTIDE SEQUENCE</scope>
    <source>
        <strain evidence="5">CBS 109.77</strain>
    </source>
</reference>
<dbReference type="OrthoDB" id="274691at2759"/>
<evidence type="ECO:0000256" key="1">
    <source>
        <dbReference type="ARBA" id="ARBA00006206"/>
    </source>
</evidence>
<organism evidence="5 6">
    <name type="scientific">Melanomma pulvis-pyrius CBS 109.77</name>
    <dbReference type="NCBI Taxonomy" id="1314802"/>
    <lineage>
        <taxon>Eukaryota</taxon>
        <taxon>Fungi</taxon>
        <taxon>Dikarya</taxon>
        <taxon>Ascomycota</taxon>
        <taxon>Pezizomycotina</taxon>
        <taxon>Dothideomycetes</taxon>
        <taxon>Pleosporomycetidae</taxon>
        <taxon>Pleosporales</taxon>
        <taxon>Melanommataceae</taxon>
        <taxon>Melanomma</taxon>
    </lineage>
</organism>
<protein>
    <submittedName>
        <fullName evidence="5">Aldose 1-epimerase</fullName>
    </submittedName>
</protein>
<proteinExistence type="inferred from homology"/>
<evidence type="ECO:0000256" key="4">
    <source>
        <dbReference type="SAM" id="SignalP"/>
    </source>
</evidence>
<dbReference type="EMBL" id="MU001744">
    <property type="protein sequence ID" value="KAF2800675.1"/>
    <property type="molecule type" value="Genomic_DNA"/>
</dbReference>
<dbReference type="Proteomes" id="UP000799757">
    <property type="component" value="Unassembled WGS sequence"/>
</dbReference>
<sequence>MLTLFRLTAAALLAAAATAQSYSAPNGTLGPDAEGKYEIFAEGIRGLFIPYGASIANLFINDTNGIERDIVLGFDNASHYSVDQFHPHLGGVPGRYANRIKNSSFVIDDVEYHVTPNENQGKDTLHGGLDGWDYRNFTVVAHTTDSITFSIVDPDGKEGFPGEVVSYITYTMTPNTWHIKMVALATTKKTPIMLSSHTYWNLDGFANPDTPTALNHSIHLPYSGQRVGVDGILIPDGTILPNQKYSVNDFWSAPKQVGANHTAPELLGNCGTNCTGYDNCYLVNRAQNGPYDWRTAGPVATVESEWSGISLNIFTDQDAFQVYSCGGQNGTLPIKSTQGIDDRPRVVEQYGCLVLEVQDWIDAINQPEWQREKKQVFGPGDEPYVLEAAYEFSVKS</sequence>
<dbReference type="InterPro" id="IPR011013">
    <property type="entry name" value="Gal_mutarotase_sf_dom"/>
</dbReference>
<keyword evidence="2" id="KW-0413">Isomerase</keyword>
<dbReference type="Gene3D" id="2.70.98.10">
    <property type="match status" value="1"/>
</dbReference>
<keyword evidence="3" id="KW-0119">Carbohydrate metabolism</keyword>
<dbReference type="InterPro" id="IPR008183">
    <property type="entry name" value="Aldose_1/G6P_1-epimerase"/>
</dbReference>
<dbReference type="PANTHER" id="PTHR10091">
    <property type="entry name" value="ALDOSE-1-EPIMERASE"/>
    <property type="match status" value="1"/>
</dbReference>
<dbReference type="SUPFAM" id="SSF74650">
    <property type="entry name" value="Galactose mutarotase-like"/>
    <property type="match status" value="1"/>
</dbReference>
<feature type="signal peptide" evidence="4">
    <location>
        <begin position="1"/>
        <end position="19"/>
    </location>
</feature>
<comment type="similarity">
    <text evidence="1">Belongs to the aldose epimerase family.</text>
</comment>
<dbReference type="AlphaFoldDB" id="A0A6A6XXD5"/>
<accession>A0A6A6XXD5</accession>